<evidence type="ECO:0000313" key="5">
    <source>
        <dbReference type="EMBL" id="KGG53158.1"/>
    </source>
</evidence>
<dbReference type="RefSeq" id="XP_013239594.1">
    <property type="nucleotide sequence ID" value="XM_013384140.1"/>
</dbReference>
<sequence length="232" mass="26062">MDWQMLMAVNAQLCKHGNGQRCAFTNLSFEARPRRYRTIRQIERINSQELARAARLDGTKGSWHDDYRHSPYIYIGGLPFELNEGDILSIFSQYAAHVCLSRYGTIIDIDLAREASADVSGPSPNLDRKGKSKGFAFVGGARKANAQAQEKSTSTRSAATHSDHDSNDAAQRLYGVHSPRTRDPAGGASSQHEHALSDGYKVKDREKPYHHSTEHHRRRRYYSPGRRTPPPS</sequence>
<comment type="caution">
    <text evidence="5">The sequence shown here is derived from an EMBL/GenBank/DDBJ whole genome shotgun (WGS) entry which is preliminary data.</text>
</comment>
<dbReference type="Proteomes" id="UP000029725">
    <property type="component" value="Unassembled WGS sequence"/>
</dbReference>
<organism evidence="5 6">
    <name type="scientific">Mitosporidium daphniae</name>
    <dbReference type="NCBI Taxonomy" id="1485682"/>
    <lineage>
        <taxon>Eukaryota</taxon>
        <taxon>Fungi</taxon>
        <taxon>Fungi incertae sedis</taxon>
        <taxon>Microsporidia</taxon>
        <taxon>Mitosporidium</taxon>
    </lineage>
</organism>
<dbReference type="VEuPathDB" id="MicrosporidiaDB:DI09_108p20"/>
<dbReference type="GO" id="GO:0003723">
    <property type="term" value="F:RNA binding"/>
    <property type="evidence" value="ECO:0007669"/>
    <property type="project" value="UniProtKB-UniRule"/>
</dbReference>
<dbReference type="InterPro" id="IPR051847">
    <property type="entry name" value="RNA_proc/Spliceosome_comp"/>
</dbReference>
<protein>
    <submittedName>
        <fullName evidence="5">X-linked 2 RNA-binding domain-containing protein</fullName>
    </submittedName>
</protein>
<accession>A0A098VVJ4</accession>
<feature type="compositionally biased region" description="Basic and acidic residues" evidence="3">
    <location>
        <begin position="191"/>
        <end position="212"/>
    </location>
</feature>
<dbReference type="Gene3D" id="3.30.70.330">
    <property type="match status" value="1"/>
</dbReference>
<keyword evidence="1 2" id="KW-0694">RNA-binding</keyword>
<dbReference type="HOGENOM" id="CLU_1195126_0_0_1"/>
<evidence type="ECO:0000313" key="6">
    <source>
        <dbReference type="Proteomes" id="UP000029725"/>
    </source>
</evidence>
<dbReference type="OrthoDB" id="2573941at2759"/>
<dbReference type="GO" id="GO:0005686">
    <property type="term" value="C:U2 snRNP"/>
    <property type="evidence" value="ECO:0007669"/>
    <property type="project" value="TreeGrafter"/>
</dbReference>
<proteinExistence type="predicted"/>
<dbReference type="InterPro" id="IPR012677">
    <property type="entry name" value="Nucleotide-bd_a/b_plait_sf"/>
</dbReference>
<feature type="compositionally biased region" description="Polar residues" evidence="3">
    <location>
        <begin position="146"/>
        <end position="160"/>
    </location>
</feature>
<gene>
    <name evidence="5" type="ORF">DI09_108p20</name>
</gene>
<evidence type="ECO:0000256" key="1">
    <source>
        <dbReference type="ARBA" id="ARBA00022884"/>
    </source>
</evidence>
<reference evidence="5 6" key="1">
    <citation type="submission" date="2014-04" db="EMBL/GenBank/DDBJ databases">
        <title>A new species of microsporidia sheds light on the evolution of extreme parasitism.</title>
        <authorList>
            <person name="Haag K.L."/>
            <person name="James T.Y."/>
            <person name="Larsson R."/>
            <person name="Schaer T.M."/>
            <person name="Refardt D."/>
            <person name="Pombert J.-F."/>
            <person name="Ebert D."/>
        </authorList>
    </citation>
    <scope>NUCLEOTIDE SEQUENCE [LARGE SCALE GENOMIC DNA]</scope>
    <source>
        <strain evidence="5 6">UGP3</strain>
        <tissue evidence="5">Spores</tissue>
    </source>
</reference>
<evidence type="ECO:0000259" key="4">
    <source>
        <dbReference type="PROSITE" id="PS50102"/>
    </source>
</evidence>
<dbReference type="InterPro" id="IPR000504">
    <property type="entry name" value="RRM_dom"/>
</dbReference>
<dbReference type="GO" id="GO:0071013">
    <property type="term" value="C:catalytic step 2 spliceosome"/>
    <property type="evidence" value="ECO:0007669"/>
    <property type="project" value="TreeGrafter"/>
</dbReference>
<dbReference type="GeneID" id="25257950"/>
<name>A0A098VVJ4_9MICR</name>
<dbReference type="PROSITE" id="PS50102">
    <property type="entry name" value="RRM"/>
    <property type="match status" value="1"/>
</dbReference>
<feature type="region of interest" description="Disordered" evidence="3">
    <location>
        <begin position="142"/>
        <end position="232"/>
    </location>
</feature>
<dbReference type="PANTHER" id="PTHR45880">
    <property type="entry name" value="RNA-BINDING MOTIF PROTEIN, X-LINKED 2"/>
    <property type="match status" value="1"/>
</dbReference>
<dbReference type="AlphaFoldDB" id="A0A098VVJ4"/>
<evidence type="ECO:0000256" key="2">
    <source>
        <dbReference type="PROSITE-ProRule" id="PRU00176"/>
    </source>
</evidence>
<dbReference type="InterPro" id="IPR035979">
    <property type="entry name" value="RBD_domain_sf"/>
</dbReference>
<dbReference type="PANTHER" id="PTHR45880:SF1">
    <property type="entry name" value="RNA-BINDING MOTIF PROTEIN, X-LINKED 2"/>
    <property type="match status" value="1"/>
</dbReference>
<dbReference type="GO" id="GO:0000398">
    <property type="term" value="P:mRNA splicing, via spliceosome"/>
    <property type="evidence" value="ECO:0007669"/>
    <property type="project" value="TreeGrafter"/>
</dbReference>
<feature type="domain" description="RRM" evidence="4">
    <location>
        <begin position="71"/>
        <end position="138"/>
    </location>
</feature>
<evidence type="ECO:0000256" key="3">
    <source>
        <dbReference type="SAM" id="MobiDB-lite"/>
    </source>
</evidence>
<dbReference type="EMBL" id="JMKJ01000009">
    <property type="protein sequence ID" value="KGG53158.1"/>
    <property type="molecule type" value="Genomic_DNA"/>
</dbReference>
<keyword evidence="6" id="KW-1185">Reference proteome</keyword>
<dbReference type="GO" id="GO:0071011">
    <property type="term" value="C:precatalytic spliceosome"/>
    <property type="evidence" value="ECO:0007669"/>
    <property type="project" value="TreeGrafter"/>
</dbReference>
<dbReference type="SUPFAM" id="SSF54928">
    <property type="entry name" value="RNA-binding domain, RBD"/>
    <property type="match status" value="1"/>
</dbReference>